<dbReference type="Proteomes" id="UP001488838">
    <property type="component" value="Unassembled WGS sequence"/>
</dbReference>
<dbReference type="AlphaFoldDB" id="A0AAW0IBF0"/>
<dbReference type="EMBL" id="JBBHLL010000165">
    <property type="protein sequence ID" value="KAK7811758.1"/>
    <property type="molecule type" value="Genomic_DNA"/>
</dbReference>
<name>A0AAW0IBF0_MYOGA</name>
<evidence type="ECO:0000313" key="1">
    <source>
        <dbReference type="EMBL" id="KAK7811758.1"/>
    </source>
</evidence>
<evidence type="ECO:0000313" key="2">
    <source>
        <dbReference type="Proteomes" id="UP001488838"/>
    </source>
</evidence>
<keyword evidence="2" id="KW-1185">Reference proteome</keyword>
<protein>
    <submittedName>
        <fullName evidence="1">Uncharacterized protein</fullName>
    </submittedName>
</protein>
<accession>A0AAW0IBF0</accession>
<comment type="caution">
    <text evidence="1">The sequence shown here is derived from an EMBL/GenBank/DDBJ whole genome shotgun (WGS) entry which is preliminary data.</text>
</comment>
<gene>
    <name evidence="1" type="ORF">U0070_016830</name>
</gene>
<reference evidence="1 2" key="1">
    <citation type="journal article" date="2023" name="bioRxiv">
        <title>Conserved and derived expression patterns and positive selection on dental genes reveal complex evolutionary context of ever-growing rodent molars.</title>
        <authorList>
            <person name="Calamari Z.T."/>
            <person name="Song A."/>
            <person name="Cohen E."/>
            <person name="Akter M."/>
            <person name="Roy R.D."/>
            <person name="Hallikas O."/>
            <person name="Christensen M.M."/>
            <person name="Li P."/>
            <person name="Marangoni P."/>
            <person name="Jernvall J."/>
            <person name="Klein O.D."/>
        </authorList>
    </citation>
    <scope>NUCLEOTIDE SEQUENCE [LARGE SCALE GENOMIC DNA]</scope>
    <source>
        <strain evidence="1">V071</strain>
    </source>
</reference>
<proteinExistence type="predicted"/>
<sequence>MFRGKCQGWSKVLQACGKLGHEKPVDWLLPSDLGSRSTYRKGCVPGRSNLCSFDSPGVPLSQRGGSWNDLCKKYSLLAPVITRGLQTSNSHR</sequence>
<organism evidence="1 2">
    <name type="scientific">Myodes glareolus</name>
    <name type="common">Bank vole</name>
    <name type="synonym">Clethrionomys glareolus</name>
    <dbReference type="NCBI Taxonomy" id="447135"/>
    <lineage>
        <taxon>Eukaryota</taxon>
        <taxon>Metazoa</taxon>
        <taxon>Chordata</taxon>
        <taxon>Craniata</taxon>
        <taxon>Vertebrata</taxon>
        <taxon>Euteleostomi</taxon>
        <taxon>Mammalia</taxon>
        <taxon>Eutheria</taxon>
        <taxon>Euarchontoglires</taxon>
        <taxon>Glires</taxon>
        <taxon>Rodentia</taxon>
        <taxon>Myomorpha</taxon>
        <taxon>Muroidea</taxon>
        <taxon>Cricetidae</taxon>
        <taxon>Arvicolinae</taxon>
        <taxon>Myodes</taxon>
    </lineage>
</organism>